<feature type="compositionally biased region" description="Low complexity" evidence="1">
    <location>
        <begin position="15"/>
        <end position="29"/>
    </location>
</feature>
<keyword evidence="3" id="KW-1185">Reference proteome</keyword>
<dbReference type="Proteomes" id="UP000652761">
    <property type="component" value="Unassembled WGS sequence"/>
</dbReference>
<feature type="region of interest" description="Disordered" evidence="1">
    <location>
        <begin position="15"/>
        <end position="91"/>
    </location>
</feature>
<reference evidence="2" key="1">
    <citation type="submission" date="2017-07" db="EMBL/GenBank/DDBJ databases">
        <title>Taro Niue Genome Assembly and Annotation.</title>
        <authorList>
            <person name="Atibalentja N."/>
            <person name="Keating K."/>
            <person name="Fields C.J."/>
        </authorList>
    </citation>
    <scope>NUCLEOTIDE SEQUENCE</scope>
    <source>
        <strain evidence="2">Niue_2</strain>
        <tissue evidence="2">Leaf</tissue>
    </source>
</reference>
<gene>
    <name evidence="2" type="ORF">Taro_005915</name>
</gene>
<evidence type="ECO:0000313" key="2">
    <source>
        <dbReference type="EMBL" id="MQL73546.1"/>
    </source>
</evidence>
<proteinExistence type="predicted"/>
<name>A0A843TTS8_COLES</name>
<comment type="caution">
    <text evidence="2">The sequence shown here is derived from an EMBL/GenBank/DDBJ whole genome shotgun (WGS) entry which is preliminary data.</text>
</comment>
<organism evidence="2 3">
    <name type="scientific">Colocasia esculenta</name>
    <name type="common">Wild taro</name>
    <name type="synonym">Arum esculentum</name>
    <dbReference type="NCBI Taxonomy" id="4460"/>
    <lineage>
        <taxon>Eukaryota</taxon>
        <taxon>Viridiplantae</taxon>
        <taxon>Streptophyta</taxon>
        <taxon>Embryophyta</taxon>
        <taxon>Tracheophyta</taxon>
        <taxon>Spermatophyta</taxon>
        <taxon>Magnoliopsida</taxon>
        <taxon>Liliopsida</taxon>
        <taxon>Araceae</taxon>
        <taxon>Aroideae</taxon>
        <taxon>Colocasieae</taxon>
        <taxon>Colocasia</taxon>
    </lineage>
</organism>
<protein>
    <submittedName>
        <fullName evidence="2">Uncharacterized protein</fullName>
    </submittedName>
</protein>
<dbReference type="AlphaFoldDB" id="A0A843TTS8"/>
<dbReference type="EMBL" id="NMUH01000172">
    <property type="protein sequence ID" value="MQL73546.1"/>
    <property type="molecule type" value="Genomic_DNA"/>
</dbReference>
<evidence type="ECO:0000313" key="3">
    <source>
        <dbReference type="Proteomes" id="UP000652761"/>
    </source>
</evidence>
<evidence type="ECO:0000256" key="1">
    <source>
        <dbReference type="SAM" id="MobiDB-lite"/>
    </source>
</evidence>
<accession>A0A843TTS8</accession>
<sequence length="91" mass="9664">MKKRRTTGEIARLCTPPAAQTTPPCLPALRGPVVHTTGPAGGPHQWGAHRWCTPSRKQKKKKKGGGEETEVNSYPVVCVPGGAPTPLFSPL</sequence>